<keyword evidence="1" id="KW-0813">Transport</keyword>
<proteinExistence type="predicted"/>
<dbReference type="CDD" id="cd03216">
    <property type="entry name" value="ABC_Carb_Monos_I"/>
    <property type="match status" value="1"/>
</dbReference>
<sequence>MAEATRDRAQEVLLELRGVDKRFGATQALDDVSLEIRGGEIHAFVGENGAGKSTLGKIIAGVYAADAGAVVVNGSVIDKWNPAIAQKQGVAMIAQELALVPDLTVAQNVFLGAEQHRFGIERRNLNERFAALDAETGFGLDPRMRVRDLRIADQQKVEILRALARNARIIVMDEPTSSLTAYEMSQLENLMRALRDRGCGVIYVSHFLDSVLGVADRITVMRDGRRIESVQASTVVKHDIVTSMLGRELEQAFPERGAAPPASIPPVLRVRDLRTETGGAAMSFDVRPGEIVGLLGLVGSGRTECLRAVFGVDKTAGGSVELGGRDWTGRSPRESIEAGLVLVSEDRHKDGLVLQRSVRENIALSSLSARTRYGIVTRGSEKHVAKDLAESLQMRPPDIELPVSWFSGGNQQKALLGKALAAQPRVVILDEPTRGVDVGAKRTIYDLVARLAAEGIAVLLISSEHEEIMELAHRAYLVSGGRTFDEIIPEHTTVEDVLHRLFNVTPREETAA</sequence>
<evidence type="ECO:0000256" key="3">
    <source>
        <dbReference type="ARBA" id="ARBA00022741"/>
    </source>
</evidence>
<dbReference type="Pfam" id="PF00005">
    <property type="entry name" value="ABC_tran"/>
    <property type="match status" value="2"/>
</dbReference>
<dbReference type="PANTHER" id="PTHR43790:SF9">
    <property type="entry name" value="GALACTOFURANOSE TRANSPORTER ATP-BINDING PROTEIN YTFR"/>
    <property type="match status" value="1"/>
</dbReference>
<dbReference type="InterPro" id="IPR017871">
    <property type="entry name" value="ABC_transporter-like_CS"/>
</dbReference>
<evidence type="ECO:0000256" key="4">
    <source>
        <dbReference type="ARBA" id="ARBA00022840"/>
    </source>
</evidence>
<dbReference type="EMBL" id="JAFEVO010000001">
    <property type="protein sequence ID" value="MBS3180634.1"/>
    <property type="molecule type" value="Genomic_DNA"/>
</dbReference>
<keyword evidence="2" id="KW-0677">Repeat</keyword>
<evidence type="ECO:0000256" key="2">
    <source>
        <dbReference type="ARBA" id="ARBA00022737"/>
    </source>
</evidence>
<keyword evidence="7" id="KW-1185">Reference proteome</keyword>
<feature type="domain" description="ABC transporter" evidence="5">
    <location>
        <begin position="262"/>
        <end position="505"/>
    </location>
</feature>
<dbReference type="SUPFAM" id="SSF52540">
    <property type="entry name" value="P-loop containing nucleoside triphosphate hydrolases"/>
    <property type="match status" value="2"/>
</dbReference>
<dbReference type="Proteomes" id="UP000811492">
    <property type="component" value="Unassembled WGS sequence"/>
</dbReference>
<comment type="caution">
    <text evidence="6">The sequence shown here is derived from an EMBL/GenBank/DDBJ whole genome shotgun (WGS) entry which is preliminary data.</text>
</comment>
<dbReference type="InterPro" id="IPR027417">
    <property type="entry name" value="P-loop_NTPase"/>
</dbReference>
<dbReference type="PROSITE" id="PS00211">
    <property type="entry name" value="ABC_TRANSPORTER_1"/>
    <property type="match status" value="1"/>
</dbReference>
<dbReference type="InterPro" id="IPR003439">
    <property type="entry name" value="ABC_transporter-like_ATP-bd"/>
</dbReference>
<accession>A0ABS5M0C1</accession>
<dbReference type="Gene3D" id="3.40.50.300">
    <property type="entry name" value="P-loop containing nucleotide triphosphate hydrolases"/>
    <property type="match status" value="2"/>
</dbReference>
<dbReference type="RefSeq" id="WP_211647809.1">
    <property type="nucleotide sequence ID" value="NZ_JAFEVO010000001.1"/>
</dbReference>
<keyword evidence="4 6" id="KW-0067">ATP-binding</keyword>
<reference evidence="6 7" key="1">
    <citation type="submission" date="2021-02" db="EMBL/GenBank/DDBJ databases">
        <title>Draft genome and description of Leucobacter sp nov strain Marseille-Q4368.</title>
        <authorList>
            <person name="Boxberger M."/>
            <person name="La Scola B."/>
        </authorList>
    </citation>
    <scope>NUCLEOTIDE SEQUENCE [LARGE SCALE GENOMIC DNA]</scope>
    <source>
        <strain evidence="6 7">Marseille-Q4368</strain>
    </source>
</reference>
<dbReference type="CDD" id="cd03215">
    <property type="entry name" value="ABC_Carb_Monos_II"/>
    <property type="match status" value="1"/>
</dbReference>
<dbReference type="GO" id="GO:0005524">
    <property type="term" value="F:ATP binding"/>
    <property type="evidence" value="ECO:0007669"/>
    <property type="project" value="UniProtKB-KW"/>
</dbReference>
<evidence type="ECO:0000256" key="1">
    <source>
        <dbReference type="ARBA" id="ARBA00022448"/>
    </source>
</evidence>
<dbReference type="InterPro" id="IPR050107">
    <property type="entry name" value="ABC_carbohydrate_import_ATPase"/>
</dbReference>
<protein>
    <submittedName>
        <fullName evidence="6">Sugar ABC transporter ATP-binding protein</fullName>
    </submittedName>
</protein>
<dbReference type="InterPro" id="IPR003593">
    <property type="entry name" value="AAA+_ATPase"/>
</dbReference>
<gene>
    <name evidence="6" type="ORF">JSQ98_00180</name>
</gene>
<dbReference type="PROSITE" id="PS50893">
    <property type="entry name" value="ABC_TRANSPORTER_2"/>
    <property type="match status" value="2"/>
</dbReference>
<dbReference type="PANTHER" id="PTHR43790">
    <property type="entry name" value="CARBOHYDRATE TRANSPORT ATP-BINDING PROTEIN MG119-RELATED"/>
    <property type="match status" value="1"/>
</dbReference>
<dbReference type="SMART" id="SM00382">
    <property type="entry name" value="AAA"/>
    <property type="match status" value="2"/>
</dbReference>
<evidence type="ECO:0000313" key="6">
    <source>
        <dbReference type="EMBL" id="MBS3180634.1"/>
    </source>
</evidence>
<evidence type="ECO:0000259" key="5">
    <source>
        <dbReference type="PROSITE" id="PS50893"/>
    </source>
</evidence>
<keyword evidence="3" id="KW-0547">Nucleotide-binding</keyword>
<organism evidence="6 7">
    <name type="scientific">Leucobacter manosquensis</name>
    <dbReference type="NCBI Taxonomy" id="2810611"/>
    <lineage>
        <taxon>Bacteria</taxon>
        <taxon>Bacillati</taxon>
        <taxon>Actinomycetota</taxon>
        <taxon>Actinomycetes</taxon>
        <taxon>Micrococcales</taxon>
        <taxon>Microbacteriaceae</taxon>
        <taxon>Leucobacter</taxon>
    </lineage>
</organism>
<name>A0ABS5M0C1_9MICO</name>
<feature type="domain" description="ABC transporter" evidence="5">
    <location>
        <begin position="14"/>
        <end position="248"/>
    </location>
</feature>
<evidence type="ECO:0000313" key="7">
    <source>
        <dbReference type="Proteomes" id="UP000811492"/>
    </source>
</evidence>